<accession>A0ABU8UCK5</accession>
<evidence type="ECO:0000256" key="1">
    <source>
        <dbReference type="ARBA" id="ARBA00022679"/>
    </source>
</evidence>
<dbReference type="PANTHER" id="PTHR43877">
    <property type="entry name" value="AMINOALKYLPHOSPHONATE N-ACETYLTRANSFERASE-RELATED-RELATED"/>
    <property type="match status" value="1"/>
</dbReference>
<dbReference type="InterPro" id="IPR050832">
    <property type="entry name" value="Bact_Acetyltransf"/>
</dbReference>
<dbReference type="GO" id="GO:0016746">
    <property type="term" value="F:acyltransferase activity"/>
    <property type="evidence" value="ECO:0007669"/>
    <property type="project" value="UniProtKB-KW"/>
</dbReference>
<keyword evidence="5" id="KW-1185">Reference proteome</keyword>
<feature type="domain" description="N-acetyltransferase" evidence="3">
    <location>
        <begin position="155"/>
        <end position="295"/>
    </location>
</feature>
<evidence type="ECO:0000313" key="5">
    <source>
        <dbReference type="Proteomes" id="UP001382904"/>
    </source>
</evidence>
<proteinExistence type="predicted"/>
<dbReference type="CDD" id="cd04301">
    <property type="entry name" value="NAT_SF"/>
    <property type="match status" value="1"/>
</dbReference>
<dbReference type="SUPFAM" id="SSF55729">
    <property type="entry name" value="Acyl-CoA N-acyltransferases (Nat)"/>
    <property type="match status" value="2"/>
</dbReference>
<dbReference type="InterPro" id="IPR000182">
    <property type="entry name" value="GNAT_dom"/>
</dbReference>
<dbReference type="Proteomes" id="UP001382904">
    <property type="component" value="Unassembled WGS sequence"/>
</dbReference>
<dbReference type="PANTHER" id="PTHR43877:SF1">
    <property type="entry name" value="ACETYLTRANSFERASE"/>
    <property type="match status" value="1"/>
</dbReference>
<dbReference type="PROSITE" id="PS51186">
    <property type="entry name" value="GNAT"/>
    <property type="match status" value="2"/>
</dbReference>
<evidence type="ECO:0000256" key="2">
    <source>
        <dbReference type="ARBA" id="ARBA00023315"/>
    </source>
</evidence>
<dbReference type="Pfam" id="PF00583">
    <property type="entry name" value="Acetyltransf_1"/>
    <property type="match status" value="2"/>
</dbReference>
<feature type="domain" description="N-acetyltransferase" evidence="3">
    <location>
        <begin position="1"/>
        <end position="161"/>
    </location>
</feature>
<evidence type="ECO:0000313" key="4">
    <source>
        <dbReference type="EMBL" id="MEJ8645614.1"/>
    </source>
</evidence>
<dbReference type="InterPro" id="IPR016181">
    <property type="entry name" value="Acyl_CoA_acyltransferase"/>
</dbReference>
<sequence>MTAETVLTALADPEETCAGRHLVWLASGPDGRPLGTASLRLFTREGQRHLAELDVQVHPAERRRRTGSLLVEAAVAAAREDGRRAVVSQAEAGSPGDAFLLASGFRAALVLTYARLSPADADLPALTAVAEEPHAGYRLAAWEGMVPGALADTYVASRRAMDDMPMGAVDYGTVVWDLDRVREAALAVAARGDLLHTVAAVDRSDGSIAGFTELVVPGIGTGDAQHYGTAVLPEHRGRGLARWMKAASIVGAFQRHPGLGGLLTDTADNNPYMRRVNDGLGYLPTHTAYEYQLDL</sequence>
<dbReference type="EMBL" id="JBBKAM010000004">
    <property type="protein sequence ID" value="MEJ8645614.1"/>
    <property type="molecule type" value="Genomic_DNA"/>
</dbReference>
<keyword evidence="1 4" id="KW-0808">Transferase</keyword>
<reference evidence="4 5" key="1">
    <citation type="submission" date="2024-03" db="EMBL/GenBank/DDBJ databases">
        <title>Novel Streptomyces species of biotechnological and ecological value are a feature of Machair soil.</title>
        <authorList>
            <person name="Prole J.R."/>
            <person name="Goodfellow M."/>
            <person name="Allenby N."/>
            <person name="Ward A.C."/>
        </authorList>
    </citation>
    <scope>NUCLEOTIDE SEQUENCE [LARGE SCALE GENOMIC DNA]</scope>
    <source>
        <strain evidence="4 5">MS1.HAVA.3</strain>
    </source>
</reference>
<dbReference type="EC" id="2.3.1.-" evidence="4"/>
<name>A0ABU8UCK5_9ACTN</name>
<keyword evidence="2 4" id="KW-0012">Acyltransferase</keyword>
<organism evidence="4 5">
    <name type="scientific">Streptomyces caledonius</name>
    <dbReference type="NCBI Taxonomy" id="3134107"/>
    <lineage>
        <taxon>Bacteria</taxon>
        <taxon>Bacillati</taxon>
        <taxon>Actinomycetota</taxon>
        <taxon>Actinomycetes</taxon>
        <taxon>Kitasatosporales</taxon>
        <taxon>Streptomycetaceae</taxon>
        <taxon>Streptomyces</taxon>
    </lineage>
</organism>
<comment type="caution">
    <text evidence="4">The sequence shown here is derived from an EMBL/GenBank/DDBJ whole genome shotgun (WGS) entry which is preliminary data.</text>
</comment>
<protein>
    <submittedName>
        <fullName evidence="4">GNAT family N-acetyltransferase</fullName>
        <ecNumber evidence="4">2.3.1.-</ecNumber>
    </submittedName>
</protein>
<dbReference type="Gene3D" id="3.40.630.30">
    <property type="match status" value="1"/>
</dbReference>
<evidence type="ECO:0000259" key="3">
    <source>
        <dbReference type="PROSITE" id="PS51186"/>
    </source>
</evidence>
<gene>
    <name evidence="4" type="ORF">WKI68_39180</name>
</gene>